<evidence type="ECO:0000313" key="1">
    <source>
        <dbReference type="EMBL" id="KOA84556.1"/>
    </source>
</evidence>
<gene>
    <name evidence="1" type="ORF">ADU74_11160</name>
</gene>
<protein>
    <submittedName>
        <fullName evidence="1">Uncharacterized protein</fullName>
    </submittedName>
</protein>
<reference evidence="1 2" key="1">
    <citation type="submission" date="2015-07" db="EMBL/GenBank/DDBJ databases">
        <title>Draft genome sequences of 17 French Clostridium botulinum group III.</title>
        <authorList>
            <person name="Woudstra C."/>
            <person name="Le Marechal C."/>
            <person name="Souillard R."/>
            <person name="Bayon-Auboyer M.-H."/>
            <person name="Dessouter D."/>
            <person name="Fach P."/>
        </authorList>
    </citation>
    <scope>NUCLEOTIDE SEQUENCE [LARGE SCALE GENOMIC DNA]</scope>
    <source>
        <strain evidence="1 2">12LNRI-CD</strain>
    </source>
</reference>
<dbReference type="RefSeq" id="WP_019278514.1">
    <property type="nucleotide sequence ID" value="NZ_LGVO01000050.1"/>
</dbReference>
<dbReference type="EMBL" id="LGVR01000065">
    <property type="protein sequence ID" value="KOA84556.1"/>
    <property type="molecule type" value="Genomic_DNA"/>
</dbReference>
<dbReference type="AlphaFoldDB" id="A0A9Q1UWV4"/>
<dbReference type="Proteomes" id="UP000037540">
    <property type="component" value="Unassembled WGS sequence"/>
</dbReference>
<sequence length="215" mass="24758">MYINSEARLLAQLNDYSVGKSNDLRKPKCITENDIKDKNIYRDSIDISTHSSKLATCSPIDGFGVDKGTAANTTIYVNKSTYNQILNYSTNNPNCHWDEMGFDEEKRWVVVNGQRFEYPLSKEEKEAIQRMKDKCNIFKVFEEEDKKRDKYKKHKKELNKVQLHFNENEKFNINTLGNSANNTKIKNLVKNDKVMKMLSDISAMNGGIGIELAVD</sequence>
<name>A0A9Q1UWV4_CLOBO</name>
<accession>A0A9Q1UWV4</accession>
<evidence type="ECO:0000313" key="2">
    <source>
        <dbReference type="Proteomes" id="UP000037540"/>
    </source>
</evidence>
<organism evidence="1 2">
    <name type="scientific">Clostridium botulinum</name>
    <dbReference type="NCBI Taxonomy" id="1491"/>
    <lineage>
        <taxon>Bacteria</taxon>
        <taxon>Bacillati</taxon>
        <taxon>Bacillota</taxon>
        <taxon>Clostridia</taxon>
        <taxon>Eubacteriales</taxon>
        <taxon>Clostridiaceae</taxon>
        <taxon>Clostridium</taxon>
    </lineage>
</organism>
<dbReference type="OrthoDB" id="1937039at2"/>
<proteinExistence type="predicted"/>
<comment type="caution">
    <text evidence="1">The sequence shown here is derived from an EMBL/GenBank/DDBJ whole genome shotgun (WGS) entry which is preliminary data.</text>
</comment>